<evidence type="ECO:0000313" key="2">
    <source>
        <dbReference type="Proteomes" id="UP000011626"/>
    </source>
</evidence>
<keyword evidence="2" id="KW-1185">Reference proteome</keyword>
<dbReference type="EMBL" id="AOIU01000033">
    <property type="protein sequence ID" value="ELZ23514.1"/>
    <property type="molecule type" value="Genomic_DNA"/>
</dbReference>
<dbReference type="RefSeq" id="WP_006884593.1">
    <property type="nucleotide sequence ID" value="NZ_AOIU01000033.1"/>
</dbReference>
<evidence type="ECO:0000313" key="1">
    <source>
        <dbReference type="EMBL" id="ELZ23514.1"/>
    </source>
</evidence>
<reference evidence="1 2" key="1">
    <citation type="journal article" date="2014" name="PLoS Genet.">
        <title>Phylogenetically driven sequencing of extremely halophilic archaea reveals strategies for static and dynamic osmo-response.</title>
        <authorList>
            <person name="Becker E.A."/>
            <person name="Seitzer P.M."/>
            <person name="Tritt A."/>
            <person name="Larsen D."/>
            <person name="Krusor M."/>
            <person name="Yao A.I."/>
            <person name="Wu D."/>
            <person name="Madern D."/>
            <person name="Eisen J.A."/>
            <person name="Darling A.E."/>
            <person name="Facciotti M.T."/>
        </authorList>
    </citation>
    <scope>NUCLEOTIDE SEQUENCE [LARGE SCALE GENOMIC DNA]</scope>
    <source>
        <strain evidence="1 2">2-9-1</strain>
    </source>
</reference>
<comment type="caution">
    <text evidence="1">The sequence shown here is derived from an EMBL/GenBank/DDBJ whole genome shotgun (WGS) entry which is preliminary data.</text>
</comment>
<protein>
    <submittedName>
        <fullName evidence="1">Uncharacterized protein</fullName>
    </submittedName>
</protein>
<gene>
    <name evidence="1" type="ORF">C475_14613</name>
</gene>
<name>M0CNU4_9EURY</name>
<organism evidence="1 2">
    <name type="scientific">Halosimplex carlsbadense 2-9-1</name>
    <dbReference type="NCBI Taxonomy" id="797114"/>
    <lineage>
        <taxon>Archaea</taxon>
        <taxon>Methanobacteriati</taxon>
        <taxon>Methanobacteriota</taxon>
        <taxon>Stenosarchaea group</taxon>
        <taxon>Halobacteria</taxon>
        <taxon>Halobacteriales</taxon>
        <taxon>Haloarculaceae</taxon>
        <taxon>Halosimplex</taxon>
    </lineage>
</organism>
<sequence>MPEDGSEPVAVEREVLEELVDIAKGDLERLVTCDGSREGDDVVDELVETIDAAERSLDTTTDQEGHGDQR</sequence>
<proteinExistence type="predicted"/>
<dbReference type="AlphaFoldDB" id="M0CNU4"/>
<dbReference type="Proteomes" id="UP000011626">
    <property type="component" value="Unassembled WGS sequence"/>
</dbReference>
<accession>M0CNU4</accession>